<sequence>MSEVKKLKEQVKEFLLTRYRLGGLINSDIKNLNFYISDKTHSMISTIHEPSICIILQGAKSVSFDDRMFEYNENTYLLTPTHIPLNVSLTRASSAVPYVSLSLKFSLEEVYEVLKNIDLDYKILQKNQKGLFLSELNDELLEPVLRLVLLLKKPQKSVKFLAELVKKEILYLLVTCEKSGAFLRDFAYKGSSANKISQAVSLIKQNFSDKLSVKELAKDCDMSESSFYQHFKMITSLSPLAFQKKIRLEEARNLLCMQKGSVSQVAYDVGYESASQFSREYSRMFGVSPKQDCKILSSSLA</sequence>
<dbReference type="InterPro" id="IPR009594">
    <property type="entry name" value="Tscrpt_reg_HTH_AraC_N"/>
</dbReference>
<dbReference type="InterPro" id="IPR020449">
    <property type="entry name" value="Tscrpt_reg_AraC-type_HTH"/>
</dbReference>
<dbReference type="SMART" id="SM00342">
    <property type="entry name" value="HTH_ARAC"/>
    <property type="match status" value="1"/>
</dbReference>
<keyword evidence="6" id="KW-1185">Reference proteome</keyword>
<evidence type="ECO:0000256" key="2">
    <source>
        <dbReference type="ARBA" id="ARBA00023125"/>
    </source>
</evidence>
<accession>A0ABN7K4C8</accession>
<name>A0ABN7K4C8_9BACT</name>
<dbReference type="InterPro" id="IPR009057">
    <property type="entry name" value="Homeodomain-like_sf"/>
</dbReference>
<evidence type="ECO:0000313" key="6">
    <source>
        <dbReference type="Proteomes" id="UP000789359"/>
    </source>
</evidence>
<dbReference type="PANTHER" id="PTHR43436">
    <property type="entry name" value="ARAC-FAMILY TRANSCRIPTIONAL REGULATOR"/>
    <property type="match status" value="1"/>
</dbReference>
<evidence type="ECO:0000313" key="5">
    <source>
        <dbReference type="EMBL" id="CAD7287371.1"/>
    </source>
</evidence>
<dbReference type="PROSITE" id="PS00041">
    <property type="entry name" value="HTH_ARAC_FAMILY_1"/>
    <property type="match status" value="1"/>
</dbReference>
<protein>
    <submittedName>
        <fullName evidence="5">HTH-type transcriptional activator RhaS</fullName>
    </submittedName>
</protein>
<dbReference type="Pfam" id="PF06719">
    <property type="entry name" value="AraC_N"/>
    <property type="match status" value="1"/>
</dbReference>
<proteinExistence type="predicted"/>
<organism evidence="5 6">
    <name type="scientific">Campylobacter suis</name>
    <dbReference type="NCBI Taxonomy" id="2790657"/>
    <lineage>
        <taxon>Bacteria</taxon>
        <taxon>Pseudomonadati</taxon>
        <taxon>Campylobacterota</taxon>
        <taxon>Epsilonproteobacteria</taxon>
        <taxon>Campylobacterales</taxon>
        <taxon>Campylobacteraceae</taxon>
        <taxon>Campylobacter</taxon>
    </lineage>
</organism>
<dbReference type="PRINTS" id="PR00032">
    <property type="entry name" value="HTHARAC"/>
</dbReference>
<dbReference type="InterPro" id="IPR018062">
    <property type="entry name" value="HTH_AraC-typ_CS"/>
</dbReference>
<dbReference type="SUPFAM" id="SSF46689">
    <property type="entry name" value="Homeodomain-like"/>
    <property type="match status" value="2"/>
</dbReference>
<dbReference type="EMBL" id="CAJHOE010000001">
    <property type="protein sequence ID" value="CAD7287371.1"/>
    <property type="molecule type" value="Genomic_DNA"/>
</dbReference>
<comment type="caution">
    <text evidence="5">The sequence shown here is derived from an EMBL/GenBank/DDBJ whole genome shotgun (WGS) entry which is preliminary data.</text>
</comment>
<dbReference type="InterPro" id="IPR018060">
    <property type="entry name" value="HTH_AraC"/>
</dbReference>
<reference evidence="5 6" key="1">
    <citation type="submission" date="2020-11" db="EMBL/GenBank/DDBJ databases">
        <authorList>
            <person name="Peeters C."/>
        </authorList>
    </citation>
    <scope>NUCLEOTIDE SEQUENCE [LARGE SCALE GENOMIC DNA]</scope>
    <source>
        <strain evidence="5 6">LMG 8286</strain>
    </source>
</reference>
<evidence type="ECO:0000259" key="4">
    <source>
        <dbReference type="PROSITE" id="PS01124"/>
    </source>
</evidence>
<dbReference type="Proteomes" id="UP000789359">
    <property type="component" value="Unassembled WGS sequence"/>
</dbReference>
<dbReference type="PANTHER" id="PTHR43436:SF1">
    <property type="entry name" value="TRANSCRIPTIONAL REGULATORY PROTEIN"/>
    <property type="match status" value="1"/>
</dbReference>
<evidence type="ECO:0000256" key="1">
    <source>
        <dbReference type="ARBA" id="ARBA00023015"/>
    </source>
</evidence>
<keyword evidence="3" id="KW-0804">Transcription</keyword>
<dbReference type="Gene3D" id="1.10.10.60">
    <property type="entry name" value="Homeodomain-like"/>
    <property type="match status" value="2"/>
</dbReference>
<keyword evidence="2" id="KW-0238">DNA-binding</keyword>
<keyword evidence="1" id="KW-0805">Transcription regulation</keyword>
<gene>
    <name evidence="5" type="primary">rhaS</name>
    <name evidence="5" type="ORF">LMG8286_00956</name>
</gene>
<dbReference type="RefSeq" id="WP_230056698.1">
    <property type="nucleotide sequence ID" value="NZ_CAJHOE010000001.1"/>
</dbReference>
<dbReference type="Pfam" id="PF12833">
    <property type="entry name" value="HTH_18"/>
    <property type="match status" value="1"/>
</dbReference>
<feature type="domain" description="HTH araC/xylS-type" evidence="4">
    <location>
        <begin position="197"/>
        <end position="295"/>
    </location>
</feature>
<evidence type="ECO:0000256" key="3">
    <source>
        <dbReference type="ARBA" id="ARBA00023163"/>
    </source>
</evidence>
<dbReference type="PROSITE" id="PS01124">
    <property type="entry name" value="HTH_ARAC_FAMILY_2"/>
    <property type="match status" value="1"/>
</dbReference>